<evidence type="ECO:0000256" key="6">
    <source>
        <dbReference type="ARBA" id="ARBA00023157"/>
    </source>
</evidence>
<dbReference type="InterPro" id="IPR017981">
    <property type="entry name" value="GPCR_2-like_7TM"/>
</dbReference>
<name>A0A3Q2XWQ0_HIPCM</name>
<dbReference type="GeneTree" id="ENSGT00940000164851"/>
<dbReference type="GO" id="GO:0007189">
    <property type="term" value="P:adenylate cyclase-activating G protein-coupled receptor signaling pathway"/>
    <property type="evidence" value="ECO:0007669"/>
    <property type="project" value="TreeGrafter"/>
</dbReference>
<evidence type="ECO:0000259" key="9">
    <source>
        <dbReference type="PROSITE" id="PS50261"/>
    </source>
</evidence>
<proteinExistence type="predicted"/>
<dbReference type="PANTHER" id="PTHR12011:SF264">
    <property type="entry name" value="ADHESION G-PROTEIN COUPLED RECEPTOR G2"/>
    <property type="match status" value="1"/>
</dbReference>
<protein>
    <recommendedName>
        <fullName evidence="12">Adhesion G protein-coupled receptor G2a</fullName>
    </recommendedName>
</protein>
<dbReference type="Gene3D" id="1.20.1070.10">
    <property type="entry name" value="Rhodopsin 7-helix transmembrane proteins"/>
    <property type="match status" value="1"/>
</dbReference>
<dbReference type="Pfam" id="PF00002">
    <property type="entry name" value="7tm_2"/>
    <property type="match status" value="1"/>
</dbReference>
<accession>A0A3Q2XWQ0</accession>
<sequence length="458" mass="50539">MPFEQISDGGERFKNRDSAMASVYLPSSIMEALSGDERKLVDRVQFTFYSQPILFQDDTLNNQTVVTSVLASSVSNVSISNLTDNIRFTIRNSQPIHVSAHERFHPNTGTFLLNFIRSVVSGAGGWSTTGCTVASATSWRTTCTCSHLTSFAVLLVSAQILTFITYIGCGISAIFLAATLLTYLSFEKLLRDIPAKILVQLCFSLLLLNLVFLLDGWLAQSPARGLCISTAFFLHYFLLTSFTWAGLEALHMYLSIVRVFTPYLSRYMLKFSLIGWGVPVVVVVVVISVDKDNYGLVSYGRNMDGTSGDFDAAFYAGVVAYFLLVFASCLLVFAVVMVQLSRIKKQNPHNQSPHRGVVADLRSVAGLVALLGLAWGFALFAWEPLYLPFAYLFTIFNSLQGLFVFIFHCACKESVRRQWQTFLCCGHLRLAEISGDVTHESTSKISSLASNSTNSGST</sequence>
<dbReference type="STRING" id="109280.ENSHCOP00000008782"/>
<dbReference type="FunFam" id="1.20.1070.10:FF:000043">
    <property type="entry name" value="adhesion G-protein coupled receptor G2 isoform X1"/>
    <property type="match status" value="1"/>
</dbReference>
<evidence type="ECO:0000259" key="8">
    <source>
        <dbReference type="PROSITE" id="PS50221"/>
    </source>
</evidence>
<dbReference type="PROSITE" id="PS00650">
    <property type="entry name" value="G_PROTEIN_RECEP_F2_2"/>
    <property type="match status" value="1"/>
</dbReference>
<feature type="transmembrane region" description="Helical" evidence="7">
    <location>
        <begin position="198"/>
        <end position="217"/>
    </location>
</feature>
<comment type="subcellular location">
    <subcellularLocation>
        <location evidence="1">Membrane</location>
        <topology evidence="1">Multi-pass membrane protein</topology>
    </subcellularLocation>
</comment>
<feature type="transmembrane region" description="Helical" evidence="7">
    <location>
        <begin position="312"/>
        <end position="340"/>
    </location>
</feature>
<dbReference type="PROSITE" id="PS50221">
    <property type="entry name" value="GAIN_B"/>
    <property type="match status" value="1"/>
</dbReference>
<dbReference type="InterPro" id="IPR000832">
    <property type="entry name" value="GPCR_2_secretin-like"/>
</dbReference>
<dbReference type="PANTHER" id="PTHR12011">
    <property type="entry name" value="ADHESION G-PROTEIN COUPLED RECEPTOR"/>
    <property type="match status" value="1"/>
</dbReference>
<keyword evidence="6" id="KW-1015">Disulfide bond</keyword>
<evidence type="ECO:0000256" key="1">
    <source>
        <dbReference type="ARBA" id="ARBA00004141"/>
    </source>
</evidence>
<feature type="transmembrane region" description="Helical" evidence="7">
    <location>
        <begin position="223"/>
        <end position="247"/>
    </location>
</feature>
<keyword evidence="4 7" id="KW-1133">Transmembrane helix</keyword>
<keyword evidence="2 7" id="KW-0812">Transmembrane</keyword>
<evidence type="ECO:0000256" key="7">
    <source>
        <dbReference type="SAM" id="Phobius"/>
    </source>
</evidence>
<feature type="transmembrane region" description="Helical" evidence="7">
    <location>
        <begin position="163"/>
        <end position="186"/>
    </location>
</feature>
<dbReference type="InterPro" id="IPR017983">
    <property type="entry name" value="GPCR_2_secretin-like_CS"/>
</dbReference>
<evidence type="ECO:0000256" key="2">
    <source>
        <dbReference type="ARBA" id="ARBA00022692"/>
    </source>
</evidence>
<dbReference type="Ensembl" id="ENSHCOT00000014732.1">
    <property type="protein sequence ID" value="ENSHCOP00000008782.1"/>
    <property type="gene ID" value="ENSHCOG00000011122.1"/>
</dbReference>
<evidence type="ECO:0000313" key="10">
    <source>
        <dbReference type="Ensembl" id="ENSHCOP00000008782.1"/>
    </source>
</evidence>
<evidence type="ECO:0000256" key="5">
    <source>
        <dbReference type="ARBA" id="ARBA00023136"/>
    </source>
</evidence>
<dbReference type="InterPro" id="IPR046338">
    <property type="entry name" value="GAIN_dom_sf"/>
</dbReference>
<evidence type="ECO:0000256" key="3">
    <source>
        <dbReference type="ARBA" id="ARBA00022729"/>
    </source>
</evidence>
<keyword evidence="5 7" id="KW-0472">Membrane</keyword>
<feature type="transmembrane region" description="Helical" evidence="7">
    <location>
        <begin position="267"/>
        <end position="289"/>
    </location>
</feature>
<feature type="domain" description="GAIN-B" evidence="8">
    <location>
        <begin position="1"/>
        <end position="161"/>
    </location>
</feature>
<keyword evidence="11" id="KW-1185">Reference proteome</keyword>
<dbReference type="SUPFAM" id="SSF81321">
    <property type="entry name" value="Family A G protein-coupled receptor-like"/>
    <property type="match status" value="1"/>
</dbReference>
<evidence type="ECO:0000313" key="11">
    <source>
        <dbReference type="Proteomes" id="UP000264820"/>
    </source>
</evidence>
<dbReference type="Gene3D" id="2.60.220.50">
    <property type="match status" value="1"/>
</dbReference>
<dbReference type="OMA" id="HCACKES"/>
<dbReference type="Proteomes" id="UP000264820">
    <property type="component" value="Unplaced"/>
</dbReference>
<dbReference type="Pfam" id="PF01825">
    <property type="entry name" value="GPS"/>
    <property type="match status" value="1"/>
</dbReference>
<dbReference type="GO" id="GO:0004930">
    <property type="term" value="F:G protein-coupled receptor activity"/>
    <property type="evidence" value="ECO:0007669"/>
    <property type="project" value="InterPro"/>
</dbReference>
<feature type="domain" description="G-protein coupled receptors family 2 profile 2" evidence="9">
    <location>
        <begin position="161"/>
        <end position="412"/>
    </location>
</feature>
<dbReference type="GO" id="GO:0005886">
    <property type="term" value="C:plasma membrane"/>
    <property type="evidence" value="ECO:0007669"/>
    <property type="project" value="TreeGrafter"/>
</dbReference>
<feature type="transmembrane region" description="Helical" evidence="7">
    <location>
        <begin position="361"/>
        <end position="382"/>
    </location>
</feature>
<dbReference type="AlphaFoldDB" id="A0A3Q2XWQ0"/>
<reference evidence="10" key="2">
    <citation type="submission" date="2025-09" db="UniProtKB">
        <authorList>
            <consortium name="Ensembl"/>
        </authorList>
    </citation>
    <scope>IDENTIFICATION</scope>
</reference>
<dbReference type="PROSITE" id="PS50261">
    <property type="entry name" value="G_PROTEIN_RECEP_F2_4"/>
    <property type="match status" value="1"/>
</dbReference>
<dbReference type="PRINTS" id="PR00249">
    <property type="entry name" value="GPCRSECRETIN"/>
</dbReference>
<dbReference type="InterPro" id="IPR057244">
    <property type="entry name" value="GAIN_B"/>
</dbReference>
<dbReference type="InterPro" id="IPR000203">
    <property type="entry name" value="GPS"/>
</dbReference>
<evidence type="ECO:0000256" key="4">
    <source>
        <dbReference type="ARBA" id="ARBA00022989"/>
    </source>
</evidence>
<dbReference type="SMART" id="SM00303">
    <property type="entry name" value="GPS"/>
    <property type="match status" value="1"/>
</dbReference>
<feature type="transmembrane region" description="Helical" evidence="7">
    <location>
        <begin position="388"/>
        <end position="410"/>
    </location>
</feature>
<reference evidence="10" key="1">
    <citation type="submission" date="2025-08" db="UniProtKB">
        <authorList>
            <consortium name="Ensembl"/>
        </authorList>
    </citation>
    <scope>IDENTIFICATION</scope>
</reference>
<evidence type="ECO:0008006" key="12">
    <source>
        <dbReference type="Google" id="ProtNLM"/>
    </source>
</evidence>
<dbReference type="GO" id="GO:0007166">
    <property type="term" value="P:cell surface receptor signaling pathway"/>
    <property type="evidence" value="ECO:0007669"/>
    <property type="project" value="InterPro"/>
</dbReference>
<organism evidence="10 11">
    <name type="scientific">Hippocampus comes</name>
    <name type="common">Tiger tail seahorse</name>
    <dbReference type="NCBI Taxonomy" id="109280"/>
    <lineage>
        <taxon>Eukaryota</taxon>
        <taxon>Metazoa</taxon>
        <taxon>Chordata</taxon>
        <taxon>Craniata</taxon>
        <taxon>Vertebrata</taxon>
        <taxon>Euteleostomi</taxon>
        <taxon>Actinopterygii</taxon>
        <taxon>Neopterygii</taxon>
        <taxon>Teleostei</taxon>
        <taxon>Neoteleostei</taxon>
        <taxon>Acanthomorphata</taxon>
        <taxon>Syngnathiaria</taxon>
        <taxon>Syngnathiformes</taxon>
        <taxon>Syngnathoidei</taxon>
        <taxon>Syngnathidae</taxon>
        <taxon>Hippocampus</taxon>
    </lineage>
</organism>
<keyword evidence="3" id="KW-0732">Signal</keyword>